<dbReference type="Pfam" id="PF03118">
    <property type="entry name" value="RNA_pol_A_CTD"/>
    <property type="match status" value="1"/>
</dbReference>
<comment type="subunit">
    <text evidence="11">Homodimer. The RNAP catalytic core consists of 2 alpha, 1 beta, 1 beta' and 1 omega subunit. When a sigma factor is associated with the core the holoenzyme is formed, which can initiate transcription.</text>
</comment>
<dbReference type="EMBL" id="QSAT01000028">
    <property type="protein sequence ID" value="RGW74015.1"/>
    <property type="molecule type" value="Genomic_DNA"/>
</dbReference>
<keyword evidence="4 11" id="KW-0240">DNA-directed RNA polymerase</keyword>
<dbReference type="Proteomes" id="UP000284651">
    <property type="component" value="Unassembled WGS sequence"/>
</dbReference>
<dbReference type="FunFam" id="2.170.120.12:FF:000001">
    <property type="entry name" value="DNA-directed RNA polymerase subunit alpha"/>
    <property type="match status" value="1"/>
</dbReference>
<evidence type="ECO:0000313" key="17">
    <source>
        <dbReference type="Proteomes" id="UP000284651"/>
    </source>
</evidence>
<name>A0A395W5E8_9FIRM</name>
<evidence type="ECO:0000256" key="11">
    <source>
        <dbReference type="HAMAP-Rule" id="MF_00059"/>
    </source>
</evidence>
<evidence type="ECO:0000259" key="12">
    <source>
        <dbReference type="SMART" id="SM00662"/>
    </source>
</evidence>
<dbReference type="InterPro" id="IPR011262">
    <property type="entry name" value="DNA-dir_RNA_pol_insert"/>
</dbReference>
<dbReference type="GO" id="GO:0006351">
    <property type="term" value="P:DNA-templated transcription"/>
    <property type="evidence" value="ECO:0007669"/>
    <property type="project" value="UniProtKB-UniRule"/>
</dbReference>
<dbReference type="Gene3D" id="1.10.150.20">
    <property type="entry name" value="5' to 3' exonuclease, C-terminal subdomain"/>
    <property type="match status" value="1"/>
</dbReference>
<keyword evidence="7 11" id="KW-0804">Transcription</keyword>
<dbReference type="InterPro" id="IPR036603">
    <property type="entry name" value="RBP11-like"/>
</dbReference>
<comment type="similarity">
    <text evidence="1 11">Belongs to the RNA polymerase alpha chain family.</text>
</comment>
<evidence type="ECO:0000256" key="10">
    <source>
        <dbReference type="ARBA" id="ARBA00048552"/>
    </source>
</evidence>
<evidence type="ECO:0000256" key="8">
    <source>
        <dbReference type="ARBA" id="ARBA00032524"/>
    </source>
</evidence>
<comment type="caution">
    <text evidence="14">The sequence shown here is derived from an EMBL/GenBank/DDBJ whole genome shotgun (WGS) entry which is preliminary data.</text>
</comment>
<comment type="catalytic activity">
    <reaction evidence="10 11">
        <text>RNA(n) + a ribonucleoside 5'-triphosphate = RNA(n+1) + diphosphate</text>
        <dbReference type="Rhea" id="RHEA:21248"/>
        <dbReference type="Rhea" id="RHEA-COMP:14527"/>
        <dbReference type="Rhea" id="RHEA-COMP:17342"/>
        <dbReference type="ChEBI" id="CHEBI:33019"/>
        <dbReference type="ChEBI" id="CHEBI:61557"/>
        <dbReference type="ChEBI" id="CHEBI:140395"/>
        <dbReference type="EC" id="2.7.7.6"/>
    </reaction>
</comment>
<feature type="region of interest" description="Alpha C-terminal domain (alpha-CTD)" evidence="11">
    <location>
        <begin position="248"/>
        <end position="318"/>
    </location>
</feature>
<evidence type="ECO:0000313" key="15">
    <source>
        <dbReference type="EMBL" id="RGW74015.1"/>
    </source>
</evidence>
<dbReference type="Gene3D" id="2.170.120.12">
    <property type="entry name" value="DNA-directed RNA polymerase, insert domain"/>
    <property type="match status" value="1"/>
</dbReference>
<dbReference type="InterPro" id="IPR011263">
    <property type="entry name" value="DNA-dir_RNA_pol_RpoA/D/Rpb3"/>
</dbReference>
<dbReference type="HAMAP" id="MF_00059">
    <property type="entry name" value="RNApol_bact_RpoA"/>
    <property type="match status" value="1"/>
</dbReference>
<dbReference type="GO" id="GO:0005737">
    <property type="term" value="C:cytoplasm"/>
    <property type="evidence" value="ECO:0007669"/>
    <property type="project" value="UniProtKB-ARBA"/>
</dbReference>
<feature type="region of interest" description="Alpha N-terminal domain (alpha-NTD)" evidence="11">
    <location>
        <begin position="1"/>
        <end position="231"/>
    </location>
</feature>
<evidence type="ECO:0000313" key="13">
    <source>
        <dbReference type="EMBL" id="RGS45464.1"/>
    </source>
</evidence>
<proteinExistence type="inferred from homology"/>
<gene>
    <name evidence="11" type="primary">rpoA</name>
    <name evidence="15" type="ORF">DWV56_08575</name>
    <name evidence="14" type="ORF">DWW32_12385</name>
    <name evidence="13" type="ORF">DWX92_07930</name>
</gene>
<evidence type="ECO:0000256" key="4">
    <source>
        <dbReference type="ARBA" id="ARBA00022478"/>
    </source>
</evidence>
<dbReference type="NCBIfam" id="NF003519">
    <property type="entry name" value="PRK05182.2-5"/>
    <property type="match status" value="1"/>
</dbReference>
<evidence type="ECO:0000313" key="16">
    <source>
        <dbReference type="Proteomes" id="UP000265489"/>
    </source>
</evidence>
<dbReference type="InterPro" id="IPR011260">
    <property type="entry name" value="RNAP_asu_C"/>
</dbReference>
<dbReference type="EMBL" id="QRYQ01000038">
    <property type="protein sequence ID" value="RGU88873.1"/>
    <property type="molecule type" value="Genomic_DNA"/>
</dbReference>
<evidence type="ECO:0000256" key="3">
    <source>
        <dbReference type="ARBA" id="ARBA00015972"/>
    </source>
</evidence>
<dbReference type="Proteomes" id="UP000285274">
    <property type="component" value="Unassembled WGS sequence"/>
</dbReference>
<dbReference type="SUPFAM" id="SSF56553">
    <property type="entry name" value="Insert subdomain of RNA polymerase alpha subunit"/>
    <property type="match status" value="1"/>
</dbReference>
<dbReference type="EMBL" id="QRVM01000036">
    <property type="protein sequence ID" value="RGS45464.1"/>
    <property type="molecule type" value="Genomic_DNA"/>
</dbReference>
<dbReference type="RefSeq" id="WP_003864823.1">
    <property type="nucleotide sequence ID" value="NZ_CABLCL010000059.1"/>
</dbReference>
<dbReference type="Gene3D" id="3.30.1360.10">
    <property type="entry name" value="RNA polymerase, RBP11-like subunit"/>
    <property type="match status" value="1"/>
</dbReference>
<dbReference type="InterPro" id="IPR011773">
    <property type="entry name" value="DNA-dir_RpoA"/>
</dbReference>
<dbReference type="AlphaFoldDB" id="A0A395W5E8"/>
<dbReference type="NCBIfam" id="NF003513">
    <property type="entry name" value="PRK05182.1-2"/>
    <property type="match status" value="1"/>
</dbReference>
<dbReference type="Proteomes" id="UP000265489">
    <property type="component" value="Unassembled WGS sequence"/>
</dbReference>
<keyword evidence="6 11" id="KW-0548">Nucleotidyltransferase</keyword>
<dbReference type="NCBIfam" id="TIGR02027">
    <property type="entry name" value="rpoA"/>
    <property type="match status" value="1"/>
</dbReference>
<keyword evidence="5 11" id="KW-0808">Transferase</keyword>
<dbReference type="GO" id="GO:0003677">
    <property type="term" value="F:DNA binding"/>
    <property type="evidence" value="ECO:0007669"/>
    <property type="project" value="UniProtKB-UniRule"/>
</dbReference>
<comment type="function">
    <text evidence="11">DNA-dependent RNA polymerase catalyzes the transcription of DNA into RNA using the four ribonucleoside triphosphates as substrates.</text>
</comment>
<evidence type="ECO:0000256" key="2">
    <source>
        <dbReference type="ARBA" id="ARBA00012418"/>
    </source>
</evidence>
<dbReference type="GO" id="GO:0003899">
    <property type="term" value="F:DNA-directed RNA polymerase activity"/>
    <property type="evidence" value="ECO:0007669"/>
    <property type="project" value="UniProtKB-UniRule"/>
</dbReference>
<dbReference type="GO" id="GO:0000428">
    <property type="term" value="C:DNA-directed RNA polymerase complex"/>
    <property type="evidence" value="ECO:0007669"/>
    <property type="project" value="UniProtKB-KW"/>
</dbReference>
<evidence type="ECO:0000256" key="1">
    <source>
        <dbReference type="ARBA" id="ARBA00007123"/>
    </source>
</evidence>
<dbReference type="GeneID" id="66579345"/>
<protein>
    <recommendedName>
        <fullName evidence="3 11">DNA-directed RNA polymerase subunit alpha</fullName>
        <shortName evidence="11">RNAP subunit alpha</shortName>
        <ecNumber evidence="2 11">2.7.7.6</ecNumber>
    </recommendedName>
    <alternativeName>
        <fullName evidence="9 11">RNA polymerase subunit alpha</fullName>
    </alternativeName>
    <alternativeName>
        <fullName evidence="8 11">Transcriptase subunit alpha</fullName>
    </alternativeName>
</protein>
<evidence type="ECO:0000256" key="5">
    <source>
        <dbReference type="ARBA" id="ARBA00022679"/>
    </source>
</evidence>
<dbReference type="InterPro" id="IPR036643">
    <property type="entry name" value="RNApol_insert_sf"/>
</dbReference>
<evidence type="ECO:0000256" key="9">
    <source>
        <dbReference type="ARBA" id="ARBA00033070"/>
    </source>
</evidence>
<dbReference type="GO" id="GO:0046983">
    <property type="term" value="F:protein dimerization activity"/>
    <property type="evidence" value="ECO:0007669"/>
    <property type="project" value="InterPro"/>
</dbReference>
<feature type="domain" description="DNA-directed RNA polymerase RpoA/D/Rpb3-type" evidence="12">
    <location>
        <begin position="16"/>
        <end position="229"/>
    </location>
</feature>
<evidence type="ECO:0000256" key="7">
    <source>
        <dbReference type="ARBA" id="ARBA00023163"/>
    </source>
</evidence>
<dbReference type="EC" id="2.7.7.6" evidence="2 11"/>
<dbReference type="CDD" id="cd06928">
    <property type="entry name" value="RNAP_alpha_NTD"/>
    <property type="match status" value="1"/>
</dbReference>
<sequence length="318" mass="35440">MSTKYKISTIEETTKEGKFLFEPLEYRYGTPLGNALRRVLLSSIPGGAIFSIRIDGVYHEFTGIKGVKEDVASIILNLKQLILDIDIHDNEVYTLRIDQEGPKTVVAGDIECPTGVTVLNKDLPICTLSEGGSIHMELQARLGRGFVRSDVNKRMYQNEGQPLGIIYTDSLYSPVKNVSYVANPIKSEDGSMYDSLELEITTDETIKPSEALAVAAKILRDHLSILASVDEASLEVKEQEVEVSEEPVVHTTHKMIEDLELSVRSYNCLKRAGIATVDELTQKTEEEMIHVRNLGKKSLQEVKDKIKELGLSFRQNNG</sequence>
<organism evidence="14 16">
    <name type="scientific">Holdemanella biformis</name>
    <dbReference type="NCBI Taxonomy" id="1735"/>
    <lineage>
        <taxon>Bacteria</taxon>
        <taxon>Bacillati</taxon>
        <taxon>Bacillota</taxon>
        <taxon>Erysipelotrichia</taxon>
        <taxon>Erysipelotrichales</taxon>
        <taxon>Erysipelotrichaceae</taxon>
        <taxon>Holdemanella</taxon>
    </lineage>
</organism>
<evidence type="ECO:0000313" key="14">
    <source>
        <dbReference type="EMBL" id="RGU88873.1"/>
    </source>
</evidence>
<dbReference type="Pfam" id="PF01193">
    <property type="entry name" value="RNA_pol_L"/>
    <property type="match status" value="1"/>
</dbReference>
<dbReference type="SUPFAM" id="SSF47789">
    <property type="entry name" value="C-terminal domain of RNA polymerase alpha subunit"/>
    <property type="match status" value="1"/>
</dbReference>
<dbReference type="SUPFAM" id="SSF55257">
    <property type="entry name" value="RBP11-like subunits of RNA polymerase"/>
    <property type="match status" value="1"/>
</dbReference>
<accession>A0A395W5E8</accession>
<dbReference type="SMART" id="SM00662">
    <property type="entry name" value="RPOLD"/>
    <property type="match status" value="1"/>
</dbReference>
<reference evidence="16 17" key="1">
    <citation type="submission" date="2018-08" db="EMBL/GenBank/DDBJ databases">
        <title>A genome reference for cultivated species of the human gut microbiota.</title>
        <authorList>
            <person name="Zou Y."/>
            <person name="Xue W."/>
            <person name="Luo G."/>
        </authorList>
    </citation>
    <scope>NUCLEOTIDE SEQUENCE [LARGE SCALE GENOMIC DNA]</scope>
    <source>
        <strain evidence="15 17">AF10-31</strain>
        <strain evidence="14 16">AF15-20</strain>
        <strain evidence="13 18">AF22-10AC</strain>
    </source>
</reference>
<evidence type="ECO:0000313" key="18">
    <source>
        <dbReference type="Proteomes" id="UP000285274"/>
    </source>
</evidence>
<evidence type="ECO:0000256" key="6">
    <source>
        <dbReference type="ARBA" id="ARBA00022695"/>
    </source>
</evidence>
<dbReference type="Pfam" id="PF01000">
    <property type="entry name" value="RNA_pol_A_bac"/>
    <property type="match status" value="1"/>
</dbReference>
<comment type="domain">
    <text evidence="11">The N-terminal domain is essential for RNAP assembly and basal transcription, whereas the C-terminal domain is involved in interaction with transcriptional regulators and with upstream promoter elements.</text>
</comment>